<evidence type="ECO:0000313" key="1">
    <source>
        <dbReference type="EMBL" id="CAG6501266.1"/>
    </source>
</evidence>
<name>A0A8D8GAZ7_CULPI</name>
<dbReference type="InterPro" id="IPR011990">
    <property type="entry name" value="TPR-like_helical_dom_sf"/>
</dbReference>
<dbReference type="SUPFAM" id="SSF48452">
    <property type="entry name" value="TPR-like"/>
    <property type="match status" value="1"/>
</dbReference>
<accession>A0A8D8GAZ7</accession>
<reference evidence="1" key="1">
    <citation type="submission" date="2021-05" db="EMBL/GenBank/DDBJ databases">
        <authorList>
            <person name="Alioto T."/>
            <person name="Alioto T."/>
            <person name="Gomez Garrido J."/>
        </authorList>
    </citation>
    <scope>NUCLEOTIDE SEQUENCE</scope>
</reference>
<proteinExistence type="predicted"/>
<organism evidence="1">
    <name type="scientific">Culex pipiens</name>
    <name type="common">House mosquito</name>
    <dbReference type="NCBI Taxonomy" id="7175"/>
    <lineage>
        <taxon>Eukaryota</taxon>
        <taxon>Metazoa</taxon>
        <taxon>Ecdysozoa</taxon>
        <taxon>Arthropoda</taxon>
        <taxon>Hexapoda</taxon>
        <taxon>Insecta</taxon>
        <taxon>Pterygota</taxon>
        <taxon>Neoptera</taxon>
        <taxon>Endopterygota</taxon>
        <taxon>Diptera</taxon>
        <taxon>Nematocera</taxon>
        <taxon>Culicoidea</taxon>
        <taxon>Culicidae</taxon>
        <taxon>Culicinae</taxon>
        <taxon>Culicini</taxon>
        <taxon>Culex</taxon>
        <taxon>Culex</taxon>
    </lineage>
</organism>
<protein>
    <submittedName>
        <fullName evidence="1">(northern house mosquito) hypothetical protein</fullName>
    </submittedName>
</protein>
<dbReference type="EMBL" id="HBUE01142150">
    <property type="protein sequence ID" value="CAG6501266.1"/>
    <property type="molecule type" value="Transcribed_RNA"/>
</dbReference>
<dbReference type="Gene3D" id="1.25.40.10">
    <property type="entry name" value="Tetratricopeptide repeat domain"/>
    <property type="match status" value="1"/>
</dbReference>
<dbReference type="AlphaFoldDB" id="A0A8D8GAZ7"/>
<sequence length="464" mass="54425">MMKTLLKIKYTMPYIAYLVEKFPNMVIEKSEISGLIESFCKSDLHASHLERLIKAMANNKDFNIFEEIVSIMMNKEDLSREVMEVVFQNIFHIDQFLREIKKNLQSKPSARIIKSTRKVLETLNGTIRQLLYSSSYFEAEKIVELEVMNSIYNHALEFKIEEINDCYLYAAKVKNFRGVEEKKNKQFEIAKELFQQALIFLSKVKNPNTRQKLLVLSRSSYTKQLLYQHEEAFHGFEQLYKEIVKFSLSLNDLPEKGVYEASVYSLVEKSNHYKELLESSLDNRKYLNIFGIRSSMAFVLELQGNYQGAIDVYQEFYNVQHSLENSKLRISRSLRNIAQMNKLLGDVYLKDMQYSEARKCYVDTLVAAGKLLNFNKKVRGSIHPMNMGISKFISRILGSVRKSFLKQAKLEADKVTKQFLFDRADLIHNECIKNSLYEIVRWKDTINRKIPQYEGEKKANIKFY</sequence>